<evidence type="ECO:0000313" key="4">
    <source>
        <dbReference type="Proteomes" id="UP001595075"/>
    </source>
</evidence>
<accession>A0ABR4BU38</accession>
<dbReference type="InterPro" id="IPR045518">
    <property type="entry name" value="2EXR"/>
</dbReference>
<sequence length="299" mass="32657">MSMYAADMFQQASPHRSRDPPPGRSPFSKRRSTSPSPFAASSSSSRSTYPTPIAPAPTTFPLFTHLPYELRLQIYHEIILLHPRVLSITTTPTSTLSCSSPHPALLSLNREARHECLKTYHLIRDLEGERAFYYDPFLDTIHLTSTTKYAYEQAQITAQAEGVESTTSPSDEYLTHLSLITSSLPSSLGVYSLALRGVSTLPPSSTFLSSGGNKVREIFMLVGPGAHRRGASTYCGVSVGFMRKMLCREMERALERMDEAGGFEGEGGKPPVCVPLVGGGEGEVEERVLSERGGGRLVL</sequence>
<gene>
    <name evidence="3" type="ORF">VTL71DRAFT_7435</name>
</gene>
<dbReference type="PANTHER" id="PTHR35910">
    <property type="entry name" value="2EXR DOMAIN-CONTAINING PROTEIN"/>
    <property type="match status" value="1"/>
</dbReference>
<comment type="caution">
    <text evidence="3">The sequence shown here is derived from an EMBL/GenBank/DDBJ whole genome shotgun (WGS) entry which is preliminary data.</text>
</comment>
<dbReference type="Proteomes" id="UP001595075">
    <property type="component" value="Unassembled WGS sequence"/>
</dbReference>
<evidence type="ECO:0000256" key="1">
    <source>
        <dbReference type="SAM" id="MobiDB-lite"/>
    </source>
</evidence>
<organism evidence="3 4">
    <name type="scientific">Oculimacula yallundae</name>
    <dbReference type="NCBI Taxonomy" id="86028"/>
    <lineage>
        <taxon>Eukaryota</taxon>
        <taxon>Fungi</taxon>
        <taxon>Dikarya</taxon>
        <taxon>Ascomycota</taxon>
        <taxon>Pezizomycotina</taxon>
        <taxon>Leotiomycetes</taxon>
        <taxon>Helotiales</taxon>
        <taxon>Ploettnerulaceae</taxon>
        <taxon>Oculimacula</taxon>
    </lineage>
</organism>
<proteinExistence type="predicted"/>
<dbReference type="Pfam" id="PF20150">
    <property type="entry name" value="2EXR"/>
    <property type="match status" value="1"/>
</dbReference>
<feature type="domain" description="2EXR" evidence="2">
    <location>
        <begin position="60"/>
        <end position="141"/>
    </location>
</feature>
<name>A0ABR4BU38_9HELO</name>
<dbReference type="EMBL" id="JAZHXI010000019">
    <property type="protein sequence ID" value="KAL2061162.1"/>
    <property type="molecule type" value="Genomic_DNA"/>
</dbReference>
<feature type="compositionally biased region" description="Low complexity" evidence="1">
    <location>
        <begin position="33"/>
        <end position="51"/>
    </location>
</feature>
<keyword evidence="4" id="KW-1185">Reference proteome</keyword>
<evidence type="ECO:0000259" key="2">
    <source>
        <dbReference type="Pfam" id="PF20150"/>
    </source>
</evidence>
<evidence type="ECO:0000313" key="3">
    <source>
        <dbReference type="EMBL" id="KAL2061162.1"/>
    </source>
</evidence>
<reference evidence="3 4" key="1">
    <citation type="journal article" date="2024" name="Commun. Biol.">
        <title>Comparative genomic analysis of thermophilic fungi reveals convergent evolutionary adaptations and gene losses.</title>
        <authorList>
            <person name="Steindorff A.S."/>
            <person name="Aguilar-Pontes M.V."/>
            <person name="Robinson A.J."/>
            <person name="Andreopoulos B."/>
            <person name="LaButti K."/>
            <person name="Kuo A."/>
            <person name="Mondo S."/>
            <person name="Riley R."/>
            <person name="Otillar R."/>
            <person name="Haridas S."/>
            <person name="Lipzen A."/>
            <person name="Grimwood J."/>
            <person name="Schmutz J."/>
            <person name="Clum A."/>
            <person name="Reid I.D."/>
            <person name="Moisan M.C."/>
            <person name="Butler G."/>
            <person name="Nguyen T.T.M."/>
            <person name="Dewar K."/>
            <person name="Conant G."/>
            <person name="Drula E."/>
            <person name="Henrissat B."/>
            <person name="Hansel C."/>
            <person name="Singer S."/>
            <person name="Hutchinson M.I."/>
            <person name="de Vries R.P."/>
            <person name="Natvig D.O."/>
            <person name="Powell A.J."/>
            <person name="Tsang A."/>
            <person name="Grigoriev I.V."/>
        </authorList>
    </citation>
    <scope>NUCLEOTIDE SEQUENCE [LARGE SCALE GENOMIC DNA]</scope>
    <source>
        <strain evidence="3 4">CBS 494.80</strain>
    </source>
</reference>
<feature type="region of interest" description="Disordered" evidence="1">
    <location>
        <begin position="1"/>
        <end position="51"/>
    </location>
</feature>
<protein>
    <recommendedName>
        <fullName evidence="2">2EXR domain-containing protein</fullName>
    </recommendedName>
</protein>
<dbReference type="PANTHER" id="PTHR35910:SF1">
    <property type="entry name" value="2EXR DOMAIN-CONTAINING PROTEIN"/>
    <property type="match status" value="1"/>
</dbReference>